<evidence type="ECO:0000256" key="4">
    <source>
        <dbReference type="ARBA" id="ARBA00012784"/>
    </source>
</evidence>
<evidence type="ECO:0000259" key="10">
    <source>
        <dbReference type="Pfam" id="PF00962"/>
    </source>
</evidence>
<evidence type="ECO:0000256" key="2">
    <source>
        <dbReference type="ARBA" id="ARBA00004613"/>
    </source>
</evidence>
<keyword evidence="12" id="KW-1185">Reference proteome</keyword>
<dbReference type="VEuPathDB" id="FungiDB:MGYG_00359"/>
<keyword evidence="6" id="KW-0479">Metal-binding</keyword>
<sequence>MELTLNTEARGDENQDDVAAWEVEEGIPQVEDQFIQKYLQGRNSLIQEEKKQRHDAHFQKCMSVSTKEACRIISHIRDRELKSVWNKEAEEHVAKTQDTVLYPGMMFRLAKDKMEGTDLWKIVKKMPKGALLHVHLEAMVDLDVLINQVLSLPGIHIASDQPLIAGALQLSPLRLQYFSKPQNVGSGSDATSIWSSTYKPQLFIPVKEAAEKFPGGGVKGFRDWLKGRCTIEKETSLSHHHGCAAIWEVLDRKFQAVDAMLYYEPIFRACLKHMLAELNEDGIRYVEFRLAFEFEYRRDKCEEPDSNFDSLFEAFGEEIERFKASEAGQGFHGARMIWTTMRRYTNRDIVESMKECILTKLQFPELICGFDLVGREDDGRPLVDMIPVLFWFKKQCAVEGVEIPFMFHAGECLGDGDETDSNLYDAILLGSRRIGHAFSLYKHPLLIDLVKEKKIMVECCPISNEVLRFTSSIMSHPLPALLARGVAVSLCNDDPTMLGHGKNGLTHDFCQVLNGLENVGLSGLATMAENSLRWSCFEDQDNAAWLADIKRGITGAGKKSEFIRNWHIEFEQFCQWVILEFGSDVPGHE</sequence>
<evidence type="ECO:0000256" key="8">
    <source>
        <dbReference type="ARBA" id="ARBA00022801"/>
    </source>
</evidence>
<dbReference type="eggNOG" id="KOG1097">
    <property type="taxonomic scope" value="Eukaryota"/>
</dbReference>
<accession>E5QZ87</accession>
<comment type="cofactor">
    <cofactor evidence="1">
        <name>Zn(2+)</name>
        <dbReference type="ChEBI" id="CHEBI:29105"/>
    </cofactor>
</comment>
<dbReference type="OrthoDB" id="7202371at2759"/>
<proteinExistence type="inferred from homology"/>
<dbReference type="SUPFAM" id="SSF51556">
    <property type="entry name" value="Metallo-dependent hydrolases"/>
    <property type="match status" value="1"/>
</dbReference>
<dbReference type="PANTHER" id="PTHR11409:SF39">
    <property type="entry name" value="ADENOSINE DEAMINASE 2"/>
    <property type="match status" value="1"/>
</dbReference>
<evidence type="ECO:0000256" key="7">
    <source>
        <dbReference type="ARBA" id="ARBA00022729"/>
    </source>
</evidence>
<dbReference type="STRING" id="535722.E5QZ87"/>
<gene>
    <name evidence="11" type="ORF">MGYG_00359</name>
</gene>
<dbReference type="InterPro" id="IPR006330">
    <property type="entry name" value="Ado/ade_deaminase"/>
</dbReference>
<dbReference type="HOGENOM" id="CLU_022829_2_1_1"/>
<dbReference type="EMBL" id="DS989822">
    <property type="protein sequence ID" value="EFQ97319.1"/>
    <property type="molecule type" value="Genomic_DNA"/>
</dbReference>
<dbReference type="GO" id="GO:0004000">
    <property type="term" value="F:adenosine deaminase activity"/>
    <property type="evidence" value="ECO:0007669"/>
    <property type="project" value="TreeGrafter"/>
</dbReference>
<comment type="catalytic activity">
    <reaction evidence="9">
        <text>adenosine + H2O + H(+) = inosine + NH4(+)</text>
        <dbReference type="Rhea" id="RHEA:24408"/>
        <dbReference type="ChEBI" id="CHEBI:15377"/>
        <dbReference type="ChEBI" id="CHEBI:15378"/>
        <dbReference type="ChEBI" id="CHEBI:16335"/>
        <dbReference type="ChEBI" id="CHEBI:17596"/>
        <dbReference type="ChEBI" id="CHEBI:28938"/>
        <dbReference type="EC" id="3.5.4.4"/>
    </reaction>
</comment>
<evidence type="ECO:0000256" key="6">
    <source>
        <dbReference type="ARBA" id="ARBA00022723"/>
    </source>
</evidence>
<dbReference type="EC" id="3.5.4.4" evidence="4"/>
<comment type="similarity">
    <text evidence="3">Belongs to the metallo-dependent hydrolases superfamily. Adenosine and AMP deaminases family. ADGF subfamily.</text>
</comment>
<evidence type="ECO:0000313" key="11">
    <source>
        <dbReference type="EMBL" id="EFQ97319.1"/>
    </source>
</evidence>
<dbReference type="InParanoid" id="E5QZ87"/>
<dbReference type="GO" id="GO:0006154">
    <property type="term" value="P:adenosine catabolic process"/>
    <property type="evidence" value="ECO:0007669"/>
    <property type="project" value="TreeGrafter"/>
</dbReference>
<dbReference type="InterPro" id="IPR001365">
    <property type="entry name" value="A_deaminase_dom"/>
</dbReference>
<dbReference type="Pfam" id="PF00962">
    <property type="entry name" value="A_deaminase"/>
    <property type="match status" value="1"/>
</dbReference>
<comment type="subcellular location">
    <subcellularLocation>
        <location evidence="2">Secreted</location>
    </subcellularLocation>
</comment>
<dbReference type="GO" id="GO:0046103">
    <property type="term" value="P:inosine biosynthetic process"/>
    <property type="evidence" value="ECO:0007669"/>
    <property type="project" value="TreeGrafter"/>
</dbReference>
<dbReference type="GO" id="GO:0046872">
    <property type="term" value="F:metal ion binding"/>
    <property type="evidence" value="ECO:0007669"/>
    <property type="project" value="UniProtKB-KW"/>
</dbReference>
<evidence type="ECO:0000256" key="5">
    <source>
        <dbReference type="ARBA" id="ARBA00022525"/>
    </source>
</evidence>
<evidence type="ECO:0000256" key="9">
    <source>
        <dbReference type="ARBA" id="ARBA00047764"/>
    </source>
</evidence>
<evidence type="ECO:0000256" key="1">
    <source>
        <dbReference type="ARBA" id="ARBA00001947"/>
    </source>
</evidence>
<protein>
    <recommendedName>
        <fullName evidence="4">adenosine deaminase</fullName>
        <ecNumber evidence="4">3.5.4.4</ecNumber>
    </recommendedName>
</protein>
<dbReference type="GeneID" id="10031588"/>
<dbReference type="InterPro" id="IPR032466">
    <property type="entry name" value="Metal_Hydrolase"/>
</dbReference>
<dbReference type="PANTHER" id="PTHR11409">
    <property type="entry name" value="ADENOSINE DEAMINASE"/>
    <property type="match status" value="1"/>
</dbReference>
<dbReference type="OMA" id="SMKQCIE"/>
<dbReference type="FunFam" id="3.20.20.140:FF:000017">
    <property type="entry name" value="Adenosine deaminase 2"/>
    <property type="match status" value="1"/>
</dbReference>
<organism evidence="12">
    <name type="scientific">Arthroderma gypseum (strain ATCC MYA-4604 / CBS 118893)</name>
    <name type="common">Microsporum gypseum</name>
    <dbReference type="NCBI Taxonomy" id="535722"/>
    <lineage>
        <taxon>Eukaryota</taxon>
        <taxon>Fungi</taxon>
        <taxon>Dikarya</taxon>
        <taxon>Ascomycota</taxon>
        <taxon>Pezizomycotina</taxon>
        <taxon>Eurotiomycetes</taxon>
        <taxon>Eurotiomycetidae</taxon>
        <taxon>Onygenales</taxon>
        <taxon>Arthrodermataceae</taxon>
        <taxon>Nannizzia</taxon>
    </lineage>
</organism>
<keyword evidence="8" id="KW-0378">Hydrolase</keyword>
<keyword evidence="5" id="KW-0964">Secreted</keyword>
<dbReference type="GO" id="GO:0005576">
    <property type="term" value="C:extracellular region"/>
    <property type="evidence" value="ECO:0007669"/>
    <property type="project" value="UniProtKB-SubCell"/>
</dbReference>
<keyword evidence="7" id="KW-0732">Signal</keyword>
<dbReference type="Gene3D" id="3.20.20.140">
    <property type="entry name" value="Metal-dependent hydrolases"/>
    <property type="match status" value="1"/>
</dbReference>
<dbReference type="Proteomes" id="UP000002669">
    <property type="component" value="Unassembled WGS sequence"/>
</dbReference>
<dbReference type="AlphaFoldDB" id="E5QZ87"/>
<evidence type="ECO:0000256" key="3">
    <source>
        <dbReference type="ARBA" id="ARBA00006083"/>
    </source>
</evidence>
<dbReference type="RefSeq" id="XP_003176271.1">
    <property type="nucleotide sequence ID" value="XM_003176223.1"/>
</dbReference>
<feature type="domain" description="Adenosine deaminase" evidence="10">
    <location>
        <begin position="253"/>
        <end position="546"/>
    </location>
</feature>
<evidence type="ECO:0000313" key="12">
    <source>
        <dbReference type="Proteomes" id="UP000002669"/>
    </source>
</evidence>
<reference evidence="12" key="1">
    <citation type="journal article" date="2012" name="MBio">
        <title>Comparative genome analysis of Trichophyton rubrum and related dermatophytes reveals candidate genes involved in infection.</title>
        <authorList>
            <person name="Martinez D.A."/>
            <person name="Oliver B.G."/>
            <person name="Graeser Y."/>
            <person name="Goldberg J.M."/>
            <person name="Li W."/>
            <person name="Martinez-Rossi N.M."/>
            <person name="Monod M."/>
            <person name="Shelest E."/>
            <person name="Barton R.C."/>
            <person name="Birch E."/>
            <person name="Brakhage A.A."/>
            <person name="Chen Z."/>
            <person name="Gurr S.J."/>
            <person name="Heiman D."/>
            <person name="Heitman J."/>
            <person name="Kosti I."/>
            <person name="Rossi A."/>
            <person name="Saif S."/>
            <person name="Samalova M."/>
            <person name="Saunders C.W."/>
            <person name="Shea T."/>
            <person name="Summerbell R.C."/>
            <person name="Xu J."/>
            <person name="Young S."/>
            <person name="Zeng Q."/>
            <person name="Birren B.W."/>
            <person name="Cuomo C.A."/>
            <person name="White T.C."/>
        </authorList>
    </citation>
    <scope>NUCLEOTIDE SEQUENCE [LARGE SCALE GENOMIC DNA]</scope>
    <source>
        <strain evidence="12">ATCC MYA-4604 / CBS 118893</strain>
    </source>
</reference>
<name>E5QZ87_ARTGP</name>